<keyword evidence="3" id="KW-0472">Membrane</keyword>
<dbReference type="PROSITE" id="PS50025">
    <property type="entry name" value="LAM_G_DOMAIN"/>
    <property type="match status" value="1"/>
</dbReference>
<evidence type="ECO:0000256" key="1">
    <source>
        <dbReference type="ARBA" id="ARBA00023157"/>
    </source>
</evidence>
<keyword evidence="1" id="KW-1015">Disulfide bond</keyword>
<dbReference type="EMBL" id="BLXT01005065">
    <property type="protein sequence ID" value="GFO19306.1"/>
    <property type="molecule type" value="Genomic_DNA"/>
</dbReference>
<reference evidence="6 7" key="1">
    <citation type="journal article" date="2021" name="Elife">
        <title>Chloroplast acquisition without the gene transfer in kleptoplastic sea slugs, Plakobranchus ocellatus.</title>
        <authorList>
            <person name="Maeda T."/>
            <person name="Takahashi S."/>
            <person name="Yoshida T."/>
            <person name="Shimamura S."/>
            <person name="Takaki Y."/>
            <person name="Nagai Y."/>
            <person name="Toyoda A."/>
            <person name="Suzuki Y."/>
            <person name="Arimoto A."/>
            <person name="Ishii H."/>
            <person name="Satoh N."/>
            <person name="Nishiyama T."/>
            <person name="Hasebe M."/>
            <person name="Maruyama T."/>
            <person name="Minagawa J."/>
            <person name="Obokata J."/>
            <person name="Shigenobu S."/>
        </authorList>
    </citation>
    <scope>NUCLEOTIDE SEQUENCE [LARGE SCALE GENOMIC DNA]</scope>
</reference>
<protein>
    <submittedName>
        <fullName evidence="6">Laminin alpha-2 chain</fullName>
    </submittedName>
</protein>
<evidence type="ECO:0000259" key="5">
    <source>
        <dbReference type="PROSITE" id="PS50026"/>
    </source>
</evidence>
<feature type="domain" description="Laminin G" evidence="4">
    <location>
        <begin position="353"/>
        <end position="539"/>
    </location>
</feature>
<evidence type="ECO:0000256" key="3">
    <source>
        <dbReference type="SAM" id="Phobius"/>
    </source>
</evidence>
<evidence type="ECO:0000259" key="4">
    <source>
        <dbReference type="PROSITE" id="PS50025"/>
    </source>
</evidence>
<dbReference type="AlphaFoldDB" id="A0AAV4BK04"/>
<comment type="caution">
    <text evidence="6">The sequence shown here is derived from an EMBL/GenBank/DDBJ whole genome shotgun (WGS) entry which is preliminary data.</text>
</comment>
<dbReference type="SUPFAM" id="SSF56496">
    <property type="entry name" value="Fibrinogen C-terminal domain-like"/>
    <property type="match status" value="1"/>
</dbReference>
<name>A0AAV4BK04_9GAST</name>
<dbReference type="Gene3D" id="2.60.120.200">
    <property type="match status" value="1"/>
</dbReference>
<evidence type="ECO:0000256" key="2">
    <source>
        <dbReference type="PROSITE-ProRule" id="PRU00076"/>
    </source>
</evidence>
<dbReference type="PANTHER" id="PTHR15036">
    <property type="entry name" value="PIKACHURIN-LIKE PROTEIN"/>
    <property type="match status" value="1"/>
</dbReference>
<dbReference type="Gene3D" id="2.60.120.1000">
    <property type="match status" value="1"/>
</dbReference>
<proteinExistence type="predicted"/>
<dbReference type="Proteomes" id="UP000735302">
    <property type="component" value="Unassembled WGS sequence"/>
</dbReference>
<sequence length="539" mass="60687">MQGIKIQGQRLDAIALMESDDAVGLVLDGCQLTDHCAGNNICEHESVCLSDWDGAQCLCNGDHYEGQACHFVVLMFIVLSLMMNLIMKLKGDASIDDFDDKASASVEDFDDKGDASIDDFDDNFVGHFGTVDDDDVDIFSAKYAASCEEYYQMGYRTGGIYLIDVDGSGPLNHTHVHCEMGGHVGSVQGRRAALQGGITIVEHNFQSNTTVRAPWLPDLQYHLKYRNMSRPHLVALTQISEFCEQYLEYKCQNAPLKLSDKTWFRSTNGEVVDYIGSHKSGYCTCPMHMGCDGANCYCDLNHDNYRYDKGYNTERRQLPLMEMTFAQTQPSGVAHMTLGSLKCWGSVSQPYGQSVTITQSGNFLKLHPWHTGDLRVVFKTHSANAVLFYQAGQRGNAFYVTIDTAHSMKVFFQRNIHRISRQLQSLQPLNEGNWHSLVLEWDKFNLRITLDSTKLLLDLPKDFWFEDRDTSVIDGEKHLYLAGLPDRVPLAELGLIGMKGFTGCIYGFVYNDVPLDLGNLVDGRFVQPYFEKRLPEYFG</sequence>
<dbReference type="CDD" id="cd00110">
    <property type="entry name" value="LamG"/>
    <property type="match status" value="1"/>
</dbReference>
<keyword evidence="3" id="KW-1133">Transmembrane helix</keyword>
<dbReference type="Pfam" id="PF02210">
    <property type="entry name" value="Laminin_G_2"/>
    <property type="match status" value="1"/>
</dbReference>
<comment type="caution">
    <text evidence="2">Lacks conserved residue(s) required for the propagation of feature annotation.</text>
</comment>
<keyword evidence="2" id="KW-0245">EGF-like domain</keyword>
<feature type="domain" description="EGF-like" evidence="5">
    <location>
        <begin position="32"/>
        <end position="70"/>
    </location>
</feature>
<dbReference type="GO" id="GO:0016020">
    <property type="term" value="C:membrane"/>
    <property type="evidence" value="ECO:0007669"/>
    <property type="project" value="UniProtKB-SubCell"/>
</dbReference>
<gene>
    <name evidence="6" type="ORF">PoB_004581100</name>
</gene>
<dbReference type="InterPro" id="IPR001791">
    <property type="entry name" value="Laminin_G"/>
</dbReference>
<dbReference type="PROSITE" id="PS50026">
    <property type="entry name" value="EGF_3"/>
    <property type="match status" value="1"/>
</dbReference>
<dbReference type="InterPro" id="IPR036056">
    <property type="entry name" value="Fibrinogen-like_C"/>
</dbReference>
<dbReference type="PANTHER" id="PTHR15036:SF85">
    <property type="entry name" value="SP2353, ISOFORM A"/>
    <property type="match status" value="1"/>
</dbReference>
<accession>A0AAV4BK04</accession>
<keyword evidence="3" id="KW-0812">Transmembrane</keyword>
<dbReference type="SMART" id="SM00282">
    <property type="entry name" value="LamG"/>
    <property type="match status" value="1"/>
</dbReference>
<dbReference type="SUPFAM" id="SSF49899">
    <property type="entry name" value="Concanavalin A-like lectins/glucanases"/>
    <property type="match status" value="1"/>
</dbReference>
<dbReference type="InterPro" id="IPR050372">
    <property type="entry name" value="Neurexin-related_CASP"/>
</dbReference>
<organism evidence="6 7">
    <name type="scientific">Plakobranchus ocellatus</name>
    <dbReference type="NCBI Taxonomy" id="259542"/>
    <lineage>
        <taxon>Eukaryota</taxon>
        <taxon>Metazoa</taxon>
        <taxon>Spiralia</taxon>
        <taxon>Lophotrochozoa</taxon>
        <taxon>Mollusca</taxon>
        <taxon>Gastropoda</taxon>
        <taxon>Heterobranchia</taxon>
        <taxon>Euthyneura</taxon>
        <taxon>Panpulmonata</taxon>
        <taxon>Sacoglossa</taxon>
        <taxon>Placobranchoidea</taxon>
        <taxon>Plakobranchidae</taxon>
        <taxon>Plakobranchus</taxon>
    </lineage>
</organism>
<evidence type="ECO:0000313" key="6">
    <source>
        <dbReference type="EMBL" id="GFO19306.1"/>
    </source>
</evidence>
<keyword evidence="7" id="KW-1185">Reference proteome</keyword>
<feature type="transmembrane region" description="Helical" evidence="3">
    <location>
        <begin position="68"/>
        <end position="87"/>
    </location>
</feature>
<dbReference type="InterPro" id="IPR000742">
    <property type="entry name" value="EGF"/>
</dbReference>
<evidence type="ECO:0000313" key="7">
    <source>
        <dbReference type="Proteomes" id="UP000735302"/>
    </source>
</evidence>
<dbReference type="InterPro" id="IPR013320">
    <property type="entry name" value="ConA-like_dom_sf"/>
</dbReference>